<name>D6Y3D7_THEBD</name>
<dbReference type="KEGG" id="tbi:Tbis_2302"/>
<dbReference type="SUPFAM" id="SSF53955">
    <property type="entry name" value="Lysozyme-like"/>
    <property type="match status" value="1"/>
</dbReference>
<evidence type="ECO:0000313" key="3">
    <source>
        <dbReference type="Proteomes" id="UP000006640"/>
    </source>
</evidence>
<evidence type="ECO:0000259" key="1">
    <source>
        <dbReference type="Pfam" id="PF13406"/>
    </source>
</evidence>
<organism evidence="2 3">
    <name type="scientific">Thermobispora bispora (strain ATCC 19993 / DSM 43833 / CBS 139.67 / JCM 10125 / KCTC 9307 / NBRC 14880 / R51)</name>
    <dbReference type="NCBI Taxonomy" id="469371"/>
    <lineage>
        <taxon>Bacteria</taxon>
        <taxon>Bacillati</taxon>
        <taxon>Actinomycetota</taxon>
        <taxon>Actinomycetes</taxon>
        <taxon>Streptosporangiales</taxon>
        <taxon>Streptosporangiaceae</taxon>
        <taxon>Thermobispora</taxon>
    </lineage>
</organism>
<accession>D6Y3D7</accession>
<dbReference type="HOGENOM" id="CLU_639223_0_0_11"/>
<dbReference type="EMBL" id="CP001874">
    <property type="protein sequence ID" value="ADG89012.1"/>
    <property type="molecule type" value="Genomic_DNA"/>
</dbReference>
<sequence>MALRLACGTLAVLITLVIALGTAYLRAEPERRPERERLTPATRLVPELPEGAPVAATPVRVTPPALLAISPARVPARVLRRIAGIENVRKVAVTGGGTVHVSGVALRLLAVDPEAFRPWTGEAVAGHPEVWRAIARGELVADGAAVERLGLVLGAHYQLDRGPRLRLAASAPLGLPGIDGLISEELGRRLGLARDVVVLVHGELRAADRRAVARALGQGAQVVTVRPERDRRSGSTALVGRPGSYLELYRRSAALCPGLSWTVLAAIGQVESGHGRNNGPSSAGALGPMQFLPSTWRAYGVDGDGDGRADIWSPYDAVPAAAKYLCAHGAAQGGERLRKAIWAYNHSWAYVDKVLALAAAYAEAYP</sequence>
<dbReference type="GO" id="GO:0009253">
    <property type="term" value="P:peptidoglycan catabolic process"/>
    <property type="evidence" value="ECO:0007669"/>
    <property type="project" value="TreeGrafter"/>
</dbReference>
<dbReference type="PANTHER" id="PTHR30163">
    <property type="entry name" value="MEMBRANE-BOUND LYTIC MUREIN TRANSGLYCOSYLASE B"/>
    <property type="match status" value="1"/>
</dbReference>
<dbReference type="STRING" id="469371.Tbis_2302"/>
<keyword evidence="3" id="KW-1185">Reference proteome</keyword>
<protein>
    <submittedName>
        <fullName evidence="2">Lytic transglycosylase catalytic</fullName>
    </submittedName>
</protein>
<dbReference type="CAZy" id="GH23">
    <property type="family name" value="Glycoside Hydrolase Family 23"/>
</dbReference>
<dbReference type="AlphaFoldDB" id="D6Y3D7"/>
<dbReference type="Gene3D" id="1.10.530.10">
    <property type="match status" value="1"/>
</dbReference>
<dbReference type="CDD" id="cd13399">
    <property type="entry name" value="Slt35-like"/>
    <property type="match status" value="1"/>
</dbReference>
<dbReference type="Pfam" id="PF13406">
    <property type="entry name" value="SLT_2"/>
    <property type="match status" value="1"/>
</dbReference>
<proteinExistence type="predicted"/>
<dbReference type="InterPro" id="IPR031304">
    <property type="entry name" value="SLT_2"/>
</dbReference>
<gene>
    <name evidence="2" type="ordered locus">Tbis_2302</name>
</gene>
<dbReference type="GO" id="GO:0008933">
    <property type="term" value="F:peptidoglycan lytic transglycosylase activity"/>
    <property type="evidence" value="ECO:0007669"/>
    <property type="project" value="TreeGrafter"/>
</dbReference>
<dbReference type="InterPro" id="IPR043426">
    <property type="entry name" value="MltB-like"/>
</dbReference>
<evidence type="ECO:0000313" key="2">
    <source>
        <dbReference type="EMBL" id="ADG89012.1"/>
    </source>
</evidence>
<dbReference type="PANTHER" id="PTHR30163:SF8">
    <property type="entry name" value="LYTIC MUREIN TRANSGLYCOSYLASE"/>
    <property type="match status" value="1"/>
</dbReference>
<dbReference type="Proteomes" id="UP000006640">
    <property type="component" value="Chromosome"/>
</dbReference>
<feature type="domain" description="Transglycosylase SLT" evidence="1">
    <location>
        <begin position="281"/>
        <end position="333"/>
    </location>
</feature>
<reference evidence="2 3" key="1">
    <citation type="submission" date="2010-01" db="EMBL/GenBank/DDBJ databases">
        <title>The complete genome of Thermobispora bispora DSM 43833.</title>
        <authorList>
            <consortium name="US DOE Joint Genome Institute (JGI-PGF)"/>
            <person name="Lucas S."/>
            <person name="Copeland A."/>
            <person name="Lapidus A."/>
            <person name="Glavina del Rio T."/>
            <person name="Dalin E."/>
            <person name="Tice H."/>
            <person name="Bruce D."/>
            <person name="Goodwin L."/>
            <person name="Pitluck S."/>
            <person name="Kyrpides N."/>
            <person name="Mavromatis K."/>
            <person name="Ivanova N."/>
            <person name="Mikhailova N."/>
            <person name="Chertkov O."/>
            <person name="Brettin T."/>
            <person name="Detter J.C."/>
            <person name="Han C."/>
            <person name="Larimer F."/>
            <person name="Land M."/>
            <person name="Hauser L."/>
            <person name="Markowitz V."/>
            <person name="Cheng J.-F."/>
            <person name="Hugenholtz P."/>
            <person name="Woyke T."/>
            <person name="Wu D."/>
            <person name="Jando M."/>
            <person name="Schneider S."/>
            <person name="Klenk H.-P."/>
            <person name="Eisen J.A."/>
        </authorList>
    </citation>
    <scope>NUCLEOTIDE SEQUENCE [LARGE SCALE GENOMIC DNA]</scope>
    <source>
        <strain evidence="3">ATCC 19993 / DSM 43833 / CBS 139.67 / JCM 10125 / KCTC 9307 / NBRC 14880 / R51</strain>
    </source>
</reference>
<dbReference type="eggNOG" id="COG2951">
    <property type="taxonomic scope" value="Bacteria"/>
</dbReference>
<dbReference type="InterPro" id="IPR023346">
    <property type="entry name" value="Lysozyme-like_dom_sf"/>
</dbReference>